<protein>
    <submittedName>
        <fullName evidence="1">Uncharacterized protein</fullName>
    </submittedName>
</protein>
<gene>
    <name evidence="1" type="ORF">MNBD_NITROSPINAE05-217</name>
</gene>
<accession>A0A3B1DMX4</accession>
<name>A0A3B1DMX4_9ZZZZ</name>
<reference evidence="1" key="1">
    <citation type="submission" date="2018-06" db="EMBL/GenBank/DDBJ databases">
        <authorList>
            <person name="Zhirakovskaya E."/>
        </authorList>
    </citation>
    <scope>NUCLEOTIDE SEQUENCE</scope>
</reference>
<dbReference type="AlphaFoldDB" id="A0A3B1DMX4"/>
<proteinExistence type="predicted"/>
<dbReference type="EMBL" id="UOGG01000097">
    <property type="protein sequence ID" value="VAX30067.1"/>
    <property type="molecule type" value="Genomic_DNA"/>
</dbReference>
<organism evidence="1">
    <name type="scientific">hydrothermal vent metagenome</name>
    <dbReference type="NCBI Taxonomy" id="652676"/>
    <lineage>
        <taxon>unclassified sequences</taxon>
        <taxon>metagenomes</taxon>
        <taxon>ecological metagenomes</taxon>
    </lineage>
</organism>
<evidence type="ECO:0000313" key="1">
    <source>
        <dbReference type="EMBL" id="VAX30067.1"/>
    </source>
</evidence>
<sequence length="65" mass="7547">MSEEICPKCGTENVTKAAWCEKCLHMFSEYGANKVLFCPECKHENAYKDEYCEVCHEPLKPGQWE</sequence>